<feature type="compositionally biased region" description="Low complexity" evidence="1">
    <location>
        <begin position="163"/>
        <end position="183"/>
    </location>
</feature>
<evidence type="ECO:0000256" key="1">
    <source>
        <dbReference type="SAM" id="MobiDB-lite"/>
    </source>
</evidence>
<feature type="compositionally biased region" description="Low complexity" evidence="1">
    <location>
        <begin position="138"/>
        <end position="150"/>
    </location>
</feature>
<protein>
    <submittedName>
        <fullName evidence="2">Uncharacterized protein</fullName>
    </submittedName>
</protein>
<proteinExistence type="predicted"/>
<accession>A0A9P5PP31</accession>
<keyword evidence="3" id="KW-1185">Reference proteome</keyword>
<reference evidence="2" key="1">
    <citation type="submission" date="2020-11" db="EMBL/GenBank/DDBJ databases">
        <authorList>
            <consortium name="DOE Joint Genome Institute"/>
            <person name="Ahrendt S."/>
            <person name="Riley R."/>
            <person name="Andreopoulos W."/>
            <person name="Labutti K."/>
            <person name="Pangilinan J."/>
            <person name="Ruiz-Duenas F.J."/>
            <person name="Barrasa J.M."/>
            <person name="Sanchez-Garcia M."/>
            <person name="Camarero S."/>
            <person name="Miyauchi S."/>
            <person name="Serrano A."/>
            <person name="Linde D."/>
            <person name="Babiker R."/>
            <person name="Drula E."/>
            <person name="Ayuso-Fernandez I."/>
            <person name="Pacheco R."/>
            <person name="Padilla G."/>
            <person name="Ferreira P."/>
            <person name="Barriuso J."/>
            <person name="Kellner H."/>
            <person name="Castanera R."/>
            <person name="Alfaro M."/>
            <person name="Ramirez L."/>
            <person name="Pisabarro A.G."/>
            <person name="Kuo A."/>
            <person name="Tritt A."/>
            <person name="Lipzen A."/>
            <person name="He G."/>
            <person name="Yan M."/>
            <person name="Ng V."/>
            <person name="Cullen D."/>
            <person name="Martin F."/>
            <person name="Rosso M.-N."/>
            <person name="Henrissat B."/>
            <person name="Hibbett D."/>
            <person name="Martinez A.T."/>
            <person name="Grigoriev I.V."/>
        </authorList>
    </citation>
    <scope>NUCLEOTIDE SEQUENCE</scope>
    <source>
        <strain evidence="2">AH 40177</strain>
    </source>
</reference>
<dbReference type="AlphaFoldDB" id="A0A9P5PP31"/>
<dbReference type="EMBL" id="JADNRY010000102">
    <property type="protein sequence ID" value="KAF9065545.1"/>
    <property type="molecule type" value="Genomic_DNA"/>
</dbReference>
<organism evidence="2 3">
    <name type="scientific">Rhodocollybia butyracea</name>
    <dbReference type="NCBI Taxonomy" id="206335"/>
    <lineage>
        <taxon>Eukaryota</taxon>
        <taxon>Fungi</taxon>
        <taxon>Dikarya</taxon>
        <taxon>Basidiomycota</taxon>
        <taxon>Agaricomycotina</taxon>
        <taxon>Agaricomycetes</taxon>
        <taxon>Agaricomycetidae</taxon>
        <taxon>Agaricales</taxon>
        <taxon>Marasmiineae</taxon>
        <taxon>Omphalotaceae</taxon>
        <taxon>Rhodocollybia</taxon>
    </lineage>
</organism>
<feature type="compositionally biased region" description="Polar residues" evidence="1">
    <location>
        <begin position="151"/>
        <end position="162"/>
    </location>
</feature>
<feature type="region of interest" description="Disordered" evidence="1">
    <location>
        <begin position="234"/>
        <end position="262"/>
    </location>
</feature>
<name>A0A9P5PP31_9AGAR</name>
<feature type="region of interest" description="Disordered" evidence="1">
    <location>
        <begin position="102"/>
        <end position="208"/>
    </location>
</feature>
<evidence type="ECO:0000313" key="2">
    <source>
        <dbReference type="EMBL" id="KAF9065545.1"/>
    </source>
</evidence>
<evidence type="ECO:0000313" key="3">
    <source>
        <dbReference type="Proteomes" id="UP000772434"/>
    </source>
</evidence>
<sequence>MEFEQVQLHQPLTRSHITDLEVTRRVQIQQTATSLTPGDSEHEQHSDDWEIEELLSSFYFDSSDKYYSEEISSQVTIERLNPIYEQDEDEMFYDLYGHGAEHPSGSYSHKSLPCSTSTLGSDDDMDETSAEKDKDQNSLSSELSSEISSSPQSEFQNASQYNSRLLLTELPEPSSSSNPPSSLHWPVVEEDDYDEPVGFGTGEDEGEGFEGDVEMELEEREHRGRSRAVPVRLARWVTSSSGPGSERTMSRKKPPQMHNREG</sequence>
<feature type="compositionally biased region" description="Polar residues" evidence="1">
    <location>
        <begin position="105"/>
        <end position="120"/>
    </location>
</feature>
<gene>
    <name evidence="2" type="ORF">BDP27DRAFT_1331874</name>
</gene>
<dbReference type="Proteomes" id="UP000772434">
    <property type="component" value="Unassembled WGS sequence"/>
</dbReference>
<comment type="caution">
    <text evidence="2">The sequence shown here is derived from an EMBL/GenBank/DDBJ whole genome shotgun (WGS) entry which is preliminary data.</text>
</comment>